<dbReference type="InterPro" id="IPR036372">
    <property type="entry name" value="BEACH_dom_sf"/>
</dbReference>
<reference evidence="3" key="1">
    <citation type="submission" date="2016-10" db="EMBL/GenBank/DDBJ databases">
        <authorList>
            <person name="Benchimol M."/>
            <person name="Almeida L.G."/>
            <person name="Vasconcelos A.T."/>
            <person name="Perreira-Neves A."/>
            <person name="Rosa I.A."/>
            <person name="Tasca T."/>
            <person name="Bogo M.R."/>
            <person name="de Souza W."/>
        </authorList>
    </citation>
    <scope>NUCLEOTIDE SEQUENCE [LARGE SCALE GENOMIC DNA]</scope>
    <source>
        <strain evidence="3">K</strain>
    </source>
</reference>
<evidence type="ECO:0000259" key="2">
    <source>
        <dbReference type="PROSITE" id="PS50197"/>
    </source>
</evidence>
<dbReference type="RefSeq" id="XP_068351340.1">
    <property type="nucleotide sequence ID" value="XM_068510253.1"/>
</dbReference>
<evidence type="ECO:0000313" key="3">
    <source>
        <dbReference type="EMBL" id="OHS98203.1"/>
    </source>
</evidence>
<name>A0A1J4JKU2_9EUKA</name>
<gene>
    <name evidence="3" type="ORF">TRFO_35436</name>
</gene>
<dbReference type="InterPro" id="IPR000409">
    <property type="entry name" value="BEACH_dom"/>
</dbReference>
<dbReference type="SUPFAM" id="SSF50978">
    <property type="entry name" value="WD40 repeat-like"/>
    <property type="match status" value="1"/>
</dbReference>
<protein>
    <recommendedName>
        <fullName evidence="2">BEACH domain-containing protein</fullName>
    </recommendedName>
</protein>
<accession>A0A1J4JKU2</accession>
<feature type="domain" description="BEACH" evidence="2">
    <location>
        <begin position="1913"/>
        <end position="2217"/>
    </location>
</feature>
<dbReference type="InterPro" id="IPR036322">
    <property type="entry name" value="WD40_repeat_dom_sf"/>
</dbReference>
<dbReference type="SUPFAM" id="SSF81837">
    <property type="entry name" value="BEACH domain"/>
    <property type="match status" value="1"/>
</dbReference>
<evidence type="ECO:0000256" key="1">
    <source>
        <dbReference type="SAM" id="MobiDB-lite"/>
    </source>
</evidence>
<feature type="compositionally biased region" description="Low complexity" evidence="1">
    <location>
        <begin position="2243"/>
        <end position="2263"/>
    </location>
</feature>
<proteinExistence type="predicted"/>
<dbReference type="Gene3D" id="1.10.1540.10">
    <property type="entry name" value="BEACH domain"/>
    <property type="match status" value="1"/>
</dbReference>
<organism evidence="3 4">
    <name type="scientific">Tritrichomonas foetus</name>
    <dbReference type="NCBI Taxonomy" id="1144522"/>
    <lineage>
        <taxon>Eukaryota</taxon>
        <taxon>Metamonada</taxon>
        <taxon>Parabasalia</taxon>
        <taxon>Tritrichomonadida</taxon>
        <taxon>Tritrichomonadidae</taxon>
        <taxon>Tritrichomonas</taxon>
    </lineage>
</organism>
<dbReference type="PANTHER" id="PTHR13743:SF161">
    <property type="entry name" value="BEIGE_BEACH DOMAIN CONTAINING PROTEIN"/>
    <property type="match status" value="1"/>
</dbReference>
<comment type="caution">
    <text evidence="3">The sequence shown here is derived from an EMBL/GenBank/DDBJ whole genome shotgun (WGS) entry which is preliminary data.</text>
</comment>
<dbReference type="InterPro" id="IPR013320">
    <property type="entry name" value="ConA-like_dom_sf"/>
</dbReference>
<dbReference type="Proteomes" id="UP000179807">
    <property type="component" value="Unassembled WGS sequence"/>
</dbReference>
<evidence type="ECO:0000313" key="4">
    <source>
        <dbReference type="Proteomes" id="UP000179807"/>
    </source>
</evidence>
<dbReference type="EMBL" id="MLAK01001070">
    <property type="protein sequence ID" value="OHS98203.1"/>
    <property type="molecule type" value="Genomic_DNA"/>
</dbReference>
<dbReference type="GeneID" id="94844957"/>
<keyword evidence="4" id="KW-1185">Reference proteome</keyword>
<feature type="compositionally biased region" description="Low complexity" evidence="1">
    <location>
        <begin position="2270"/>
        <end position="2294"/>
    </location>
</feature>
<dbReference type="InterPro" id="IPR050865">
    <property type="entry name" value="BEACH_Domain"/>
</dbReference>
<dbReference type="Pfam" id="PF02138">
    <property type="entry name" value="Beach"/>
    <property type="match status" value="1"/>
</dbReference>
<dbReference type="SUPFAM" id="SSF49899">
    <property type="entry name" value="Concanavalin A-like lectins/glucanases"/>
    <property type="match status" value="1"/>
</dbReference>
<dbReference type="PROSITE" id="PS50197">
    <property type="entry name" value="BEACH"/>
    <property type="match status" value="1"/>
</dbReference>
<dbReference type="SMART" id="SM01026">
    <property type="entry name" value="Beach"/>
    <property type="match status" value="1"/>
</dbReference>
<feature type="region of interest" description="Disordered" evidence="1">
    <location>
        <begin position="2239"/>
        <end position="2306"/>
    </location>
</feature>
<sequence length="2576" mass="299083">MIRLKILKAILEAGGSFSRQPREIDSAIIDIFQSVSLQHYTKNQTEKIIHELNNGRLLSDVLTEYNFTLTYLPELLQDIVSIKTKNNETIEFLSYSIFYSYIAFLSQFEITKVLPNVILLLKSLIFAFNSSQKILAGECFAHIFELFLEYDNKNHSIYSITEYFLIYANIFPCPKLTLKIFDFLYQDELFETDPNFYNFLDQLAEVVQYHKNFFDSDSLLTLIEPLSPIILQFQPSAVKLFMSIHSYSKEVANLIFPNISQIILPEIFKCNLIELNLPKTEPIHVSIPSIININYAFSKKETFLCDFNPSQIKTFPKQLDFSSILSLELTKKLKQIVLWTKYEYENIKMVLNSLFELLHLQEESEFFFNVLATISFFSNEIFVNSPQIFKSTTELALEYFHKNLFNPSFTIFDEIQPQINAEKNKIYNNQTDNKTDINQINNDNSAIEKKYRYSEDVFQLLNTFRSISFDYICSDDGNAINEILNNRIISYPLLLAEFLYRLVNDLSLLVQKVETCPALIDTFRKIALVYQTLDLSIEDPKLKDGILKARVALFTLFAHLFAQNSVIEIFFTYSPYNNYLSSEKSFASAYLSFLFEDRIRPYIISSIRNYFLYCSNIKISNVGDLASIFYCILKNVELQLPGSRPMQMIHDFLEMMNEILLYKHNFLESFKSLCPVICKSLTKLSTDELSKKIFEISISFFAMMSEYFEIKNLEIDALLYALISFNDLEFVESLYTKLIQLLAGEKLPSITPHFIVRQPQIIKIFVHFLFSTPRLHDLLVFIYELLQFSPLNLQACANCDLDIFILEFLEKTKSSETLNEESLKLVLSIYSLLSTRHSTAQSVLRYISLLAPIDDTHVTKYEPIFFTTLENIISSLYKTPEYTFPLNGTKAAIPILVDEEITYGFSIAFWIRAENNECSSSPDFRGKLFQITFNDKVTITLTLSGTTLLFSQDDFVTDSVAKLTDNFPLHTWNFIVLSYRLQSLRNMIVLYINCHEDSVSTIQALKPPLTAPHDTTNVSLVVGGGSKDTSQLPTLLGPFGIFPVLSDDEQIIIREMGVRPNIKPSIPHYVFIIKENGFTNSDSSNFVDVLISKCGIDTILPIFKLRNYKFTDGTLFDFQFEYGILLLTKLLIFSYSAQTNFCECKGFNIICQIIIDYWLDTFNSKFYHIFTSLMQTIISEKLQIQLFIGLLTHFTFLMKIDSHTHSKILKYWAQSLFSSFRPIAIDYCGPNVILAALRRFYYYNTNEASLIFPNDLRPDNLNVQLCRSFLFDILYYFYSIKFDKDDFTSLISHCVSCTEFEQSIEMFNFFIKILGEFHESITFNIEDSSFTFLIHFFIRYPYDKLQYLTIDLLNSCYSFNLISKDYYSSQILSLIKILPKHAKTIKMLHYIQDKFKENPSLLPLLCYFVILFKEEELDNLINSLKPSIEYTKFKFWAIWPLILTLHCNAQQAGKVILFLIECDPNNILDLYAQFDIVFSCYKTEQKIIENFFVVTLAHIYVITNTPPPVEDYLELSKHILFFRHDNEETTLSSMYLKSEFFDPNQNKNNRIQESESDFTMKTFIMENVFDSIIDSVLFKFGVRYTPSSRCWSHINLALSCIEKFSESNHLSEEYSIFDLILCSFLQDVDYYGVYEHLKKVKIPETDFNIDIIHLLHYHTKMAEQPQYYRSDRIVLNLNSPLTNEAKFTTFISELEPHRYNHLLNQKVHIYSDFHSKVIELDDFITKVDINMIAANSINEISKLNNRELSSSESRKDRWARLWNALTIERAPWHLKNKTNNIIWKRDMSLCSALTPLKMIRMQQLDLIENTINEKSDCYEILLDCVKVTPNKKEKVRFAATKTWVYLSSNSVQIIAFPISAIKYFFWHQQNGIFIITELGFSLVLDFFSIEDHKKAIYFFSNQTKSKCELFQNLPSKQFFYQTPFQRRWRKWKISNYYYIVLLNFLSGRNFNDIDNYPIMPWVIHDYSGEQLILKRSDDHEIFRDFSLSINDKAIKENKLTIENMSQMENKSQNNSNSGSECLKENKQAEIDRINEQNGSVIHISQKEKKNDIYLSRNDVIMYLKNIPPFNMMECDNCESLNIYGMEDFLQHSLSLTNKSLELIPEFYSMPEIFENQNFALPLWANSSIDFVYQHRKALESSYVSANIHEWITQMWSSSKGSNNPLFDGEHPLRPIRAKQALLDDIFDFDMGNINQLMSAKLVEKGRNIITLFVLLENGIVFSYKFSSAKRRKTYSLASKSIPNTHNQNNNNHNNINMSNSVNQLSHDTGNNLLQVNNDDQNEENNLNNNGSNNDLSHHLPPATDPKLIQKHHIGPEVSYKTEPILTSPPTKYSFPSVSFEKVHALPDGNFLVIDKKTKKVTLIGSRPIFLDAPLHQITCLTADGSWIVVGGDSSVYLYNSYKLFCSIQLYRDLILTAAVSSSFNVVVGGTNDGFLIICSIIYGSMVKVIDLKKMIPKKVIISPSWGFIVSYCEAIVLGAMKHYILVHSINGEPIRKTEIQFEVKDWICWSDRGFDHMLILSNDETVYHCEVYYMNISRIFKEPKSKTVGLSYSTKASCAIITKASGHAFFIPYVIK</sequence>
<dbReference type="OrthoDB" id="29306at2759"/>
<dbReference type="PANTHER" id="PTHR13743">
    <property type="entry name" value="BEIGE/BEACH-RELATED"/>
    <property type="match status" value="1"/>
</dbReference>
<dbReference type="VEuPathDB" id="TrichDB:TRFO_35436"/>